<evidence type="ECO:0000313" key="3">
    <source>
        <dbReference type="Proteomes" id="UP000622552"/>
    </source>
</evidence>
<organism evidence="2 3">
    <name type="scientific">Longispora fulva</name>
    <dbReference type="NCBI Taxonomy" id="619741"/>
    <lineage>
        <taxon>Bacteria</taxon>
        <taxon>Bacillati</taxon>
        <taxon>Actinomycetota</taxon>
        <taxon>Actinomycetes</taxon>
        <taxon>Micromonosporales</taxon>
        <taxon>Micromonosporaceae</taxon>
        <taxon>Longispora</taxon>
    </lineage>
</organism>
<keyword evidence="1" id="KW-1133">Transmembrane helix</keyword>
<gene>
    <name evidence="2" type="ORF">IW245_001957</name>
</gene>
<reference evidence="2" key="1">
    <citation type="submission" date="2020-11" db="EMBL/GenBank/DDBJ databases">
        <title>Sequencing the genomes of 1000 actinobacteria strains.</title>
        <authorList>
            <person name="Klenk H.-P."/>
        </authorList>
    </citation>
    <scope>NUCLEOTIDE SEQUENCE</scope>
    <source>
        <strain evidence="2">DSM 45356</strain>
    </source>
</reference>
<protein>
    <submittedName>
        <fullName evidence="2">Uncharacterized protein</fullName>
    </submittedName>
</protein>
<accession>A0A8J7GPU5</accession>
<proteinExistence type="predicted"/>
<sequence length="347" mass="36581">MDIREIFAARLADLPPSAVDLDRAVNDARHTRRTRRVLATVAASLCLVVAATVAVWGLPGSHAPAPPFAEGRSLREAPGEFNPRVQFAQLDWTPDLLPVRYIGASISSFHLASRPPTCPLTCGGPATDPDPAGRMSFTAFAAGAGDAMDVLAGEPVTTPAPAVHGAAAHWATRSNDSGDTARLRWQYAPHAWAQVEVRQAGDPREVAHRIADGARFATGGLIRLPVTAALADQRIESVELDTGDPWQATVLYRRAGTLGRDYTSVTVKPGTGHGGATVNTTVDGHPASADRAVDKTVGHDQVTVFDVRGLSVTVLATAREPGQMPAEGTAAAVFSGLTLYPDRADWQ</sequence>
<comment type="caution">
    <text evidence="2">The sequence shown here is derived from an EMBL/GenBank/DDBJ whole genome shotgun (WGS) entry which is preliminary data.</text>
</comment>
<evidence type="ECO:0000256" key="1">
    <source>
        <dbReference type="SAM" id="Phobius"/>
    </source>
</evidence>
<keyword evidence="1" id="KW-0472">Membrane</keyword>
<feature type="transmembrane region" description="Helical" evidence="1">
    <location>
        <begin position="37"/>
        <end position="58"/>
    </location>
</feature>
<dbReference type="AlphaFoldDB" id="A0A8J7GPU5"/>
<dbReference type="RefSeq" id="WP_197002829.1">
    <property type="nucleotide sequence ID" value="NZ_BONS01000002.1"/>
</dbReference>
<keyword evidence="3" id="KW-1185">Reference proteome</keyword>
<keyword evidence="1" id="KW-0812">Transmembrane</keyword>
<evidence type="ECO:0000313" key="2">
    <source>
        <dbReference type="EMBL" id="MBG6135763.1"/>
    </source>
</evidence>
<name>A0A8J7GPU5_9ACTN</name>
<dbReference type="EMBL" id="JADOUF010000001">
    <property type="protein sequence ID" value="MBG6135763.1"/>
    <property type="molecule type" value="Genomic_DNA"/>
</dbReference>
<dbReference type="Proteomes" id="UP000622552">
    <property type="component" value="Unassembled WGS sequence"/>
</dbReference>